<reference evidence="5" key="1">
    <citation type="submission" date="2016-06" db="UniProtKB">
        <authorList>
            <consortium name="WormBaseParasite"/>
        </authorList>
    </citation>
    <scope>IDENTIFICATION</scope>
</reference>
<dbReference type="PANTHER" id="PTHR10075">
    <property type="entry name" value="BASIGIN RELATED"/>
    <property type="match status" value="1"/>
</dbReference>
<keyword evidence="1" id="KW-0393">Immunoglobulin domain</keyword>
<accession>A0A183JAS3</accession>
<dbReference type="InterPro" id="IPR007110">
    <property type="entry name" value="Ig-like_dom"/>
</dbReference>
<dbReference type="GO" id="GO:0005886">
    <property type="term" value="C:plasma membrane"/>
    <property type="evidence" value="ECO:0007669"/>
    <property type="project" value="TreeGrafter"/>
</dbReference>
<dbReference type="Proteomes" id="UP000270296">
    <property type="component" value="Unassembled WGS sequence"/>
</dbReference>
<name>A0A183JAS3_9BILA</name>
<dbReference type="WBParaSite" id="SBAD_0001338601-mRNA-1">
    <property type="protein sequence ID" value="SBAD_0001338601-mRNA-1"/>
    <property type="gene ID" value="SBAD_0001338601"/>
</dbReference>
<dbReference type="GO" id="GO:0030424">
    <property type="term" value="C:axon"/>
    <property type="evidence" value="ECO:0007669"/>
    <property type="project" value="TreeGrafter"/>
</dbReference>
<feature type="domain" description="Ig-like" evidence="2">
    <location>
        <begin position="27"/>
        <end position="108"/>
    </location>
</feature>
<dbReference type="Gene3D" id="2.60.40.10">
    <property type="entry name" value="Immunoglobulins"/>
    <property type="match status" value="1"/>
</dbReference>
<dbReference type="EMBL" id="UZAM01019635">
    <property type="protein sequence ID" value="VDP53159.1"/>
    <property type="molecule type" value="Genomic_DNA"/>
</dbReference>
<organism evidence="5">
    <name type="scientific">Soboliphyme baturini</name>
    <dbReference type="NCBI Taxonomy" id="241478"/>
    <lineage>
        <taxon>Eukaryota</taxon>
        <taxon>Metazoa</taxon>
        <taxon>Ecdysozoa</taxon>
        <taxon>Nematoda</taxon>
        <taxon>Enoplea</taxon>
        <taxon>Dorylaimia</taxon>
        <taxon>Dioctophymatida</taxon>
        <taxon>Dioctophymatoidea</taxon>
        <taxon>Soboliphymatidae</taxon>
        <taxon>Soboliphyme</taxon>
    </lineage>
</organism>
<dbReference type="GO" id="GO:0007156">
    <property type="term" value="P:homophilic cell adhesion via plasma membrane adhesion molecules"/>
    <property type="evidence" value="ECO:0007669"/>
    <property type="project" value="TreeGrafter"/>
</dbReference>
<dbReference type="InterPro" id="IPR036179">
    <property type="entry name" value="Ig-like_dom_sf"/>
</dbReference>
<dbReference type="PANTHER" id="PTHR10075:SF100">
    <property type="entry name" value="FASCICLIN-2"/>
    <property type="match status" value="1"/>
</dbReference>
<keyword evidence="4" id="KW-1185">Reference proteome</keyword>
<evidence type="ECO:0000313" key="5">
    <source>
        <dbReference type="WBParaSite" id="SBAD_0001338601-mRNA-1"/>
    </source>
</evidence>
<evidence type="ECO:0000259" key="2">
    <source>
        <dbReference type="PROSITE" id="PS50835"/>
    </source>
</evidence>
<dbReference type="PROSITE" id="PS50835">
    <property type="entry name" value="IG_LIKE"/>
    <property type="match status" value="1"/>
</dbReference>
<dbReference type="InterPro" id="IPR003599">
    <property type="entry name" value="Ig_sub"/>
</dbReference>
<dbReference type="InterPro" id="IPR013783">
    <property type="entry name" value="Ig-like_fold"/>
</dbReference>
<dbReference type="GO" id="GO:0007411">
    <property type="term" value="P:axon guidance"/>
    <property type="evidence" value="ECO:0007669"/>
    <property type="project" value="TreeGrafter"/>
</dbReference>
<dbReference type="GO" id="GO:0098632">
    <property type="term" value="F:cell-cell adhesion mediator activity"/>
    <property type="evidence" value="ECO:0007669"/>
    <property type="project" value="TreeGrafter"/>
</dbReference>
<dbReference type="AlphaFoldDB" id="A0A183JAS3"/>
<protein>
    <submittedName>
        <fullName evidence="5">Ig-like domain-containing protein</fullName>
    </submittedName>
</protein>
<sequence length="193" mass="21127">MFRFLDDFFDIVSDSTRFTEAIKVVYPVVKQSSIEAALGSNVTFECIFSGVSSPATTWEKYGGELSPDRHTMILGNLLISNVSKVDQGSYICRAVNQGTAGKALLDVALPFIIFSLTVIDPLKVKLTYSIANKREGQHLLELTCETLGGHSPMLFWYFNSKPLLTDGNVLDTKFQGGVFVTAAGRLTAFLDLG</sequence>
<dbReference type="SMART" id="SM00408">
    <property type="entry name" value="IGc2"/>
    <property type="match status" value="1"/>
</dbReference>
<gene>
    <name evidence="3" type="ORF">SBAD_LOCUS12972</name>
</gene>
<proteinExistence type="predicted"/>
<evidence type="ECO:0000313" key="3">
    <source>
        <dbReference type="EMBL" id="VDP53159.1"/>
    </source>
</evidence>
<evidence type="ECO:0000313" key="4">
    <source>
        <dbReference type="Proteomes" id="UP000270296"/>
    </source>
</evidence>
<dbReference type="GO" id="GO:0070593">
    <property type="term" value="P:dendrite self-avoidance"/>
    <property type="evidence" value="ECO:0007669"/>
    <property type="project" value="TreeGrafter"/>
</dbReference>
<dbReference type="InterPro" id="IPR003598">
    <property type="entry name" value="Ig_sub2"/>
</dbReference>
<dbReference type="SUPFAM" id="SSF48726">
    <property type="entry name" value="Immunoglobulin"/>
    <property type="match status" value="1"/>
</dbReference>
<dbReference type="Pfam" id="PF13927">
    <property type="entry name" value="Ig_3"/>
    <property type="match status" value="1"/>
</dbReference>
<evidence type="ECO:0000256" key="1">
    <source>
        <dbReference type="ARBA" id="ARBA00023319"/>
    </source>
</evidence>
<reference evidence="3 4" key="2">
    <citation type="submission" date="2018-11" db="EMBL/GenBank/DDBJ databases">
        <authorList>
            <consortium name="Pathogen Informatics"/>
        </authorList>
    </citation>
    <scope>NUCLEOTIDE SEQUENCE [LARGE SCALE GENOMIC DNA]</scope>
</reference>
<dbReference type="SMART" id="SM00409">
    <property type="entry name" value="IG"/>
    <property type="match status" value="1"/>
</dbReference>
<dbReference type="OrthoDB" id="10010359at2759"/>